<protein>
    <submittedName>
        <fullName evidence="2">Uncharacterized protein</fullName>
    </submittedName>
</protein>
<feature type="compositionally biased region" description="Polar residues" evidence="1">
    <location>
        <begin position="42"/>
        <end position="62"/>
    </location>
</feature>
<evidence type="ECO:0000256" key="1">
    <source>
        <dbReference type="SAM" id="MobiDB-lite"/>
    </source>
</evidence>
<evidence type="ECO:0000313" key="2">
    <source>
        <dbReference type="EMBL" id="RDK00269.1"/>
    </source>
</evidence>
<sequence length="62" mass="6474">MIELLSPAVLAAVLRVSSAPIFSAQLAMASLFTSRYAGRTASVAQSRTPARAASTQEGAWHV</sequence>
<feature type="region of interest" description="Disordered" evidence="1">
    <location>
        <begin position="41"/>
        <end position="62"/>
    </location>
</feature>
<accession>A0A370N3S3</accession>
<evidence type="ECO:0000313" key="3">
    <source>
        <dbReference type="Proteomes" id="UP000254875"/>
    </source>
</evidence>
<proteinExistence type="predicted"/>
<comment type="caution">
    <text evidence="2">The sequence shown here is derived from an EMBL/GenBank/DDBJ whole genome shotgun (WGS) entry which is preliminary data.</text>
</comment>
<keyword evidence="3" id="KW-1185">Reference proteome</keyword>
<name>A0A370N3S3_9BURK</name>
<dbReference type="AlphaFoldDB" id="A0A370N3S3"/>
<organism evidence="2 3">
    <name type="scientific">Paraburkholderia lacunae</name>
    <dbReference type="NCBI Taxonomy" id="2211104"/>
    <lineage>
        <taxon>Bacteria</taxon>
        <taxon>Pseudomonadati</taxon>
        <taxon>Pseudomonadota</taxon>
        <taxon>Betaproteobacteria</taxon>
        <taxon>Burkholderiales</taxon>
        <taxon>Burkholderiaceae</taxon>
        <taxon>Paraburkholderia</taxon>
    </lineage>
</organism>
<reference evidence="3" key="1">
    <citation type="submission" date="2018-05" db="EMBL/GenBank/DDBJ databases">
        <authorList>
            <person name="Feng T."/>
        </authorList>
    </citation>
    <scope>NUCLEOTIDE SEQUENCE [LARGE SCALE GENOMIC DNA]</scope>
    <source>
        <strain evidence="3">S27</strain>
    </source>
</reference>
<dbReference type="RefSeq" id="WP_115104321.1">
    <property type="nucleotide sequence ID" value="NZ_QHKS01000016.1"/>
</dbReference>
<gene>
    <name evidence="2" type="ORF">DLM46_23375</name>
</gene>
<dbReference type="Proteomes" id="UP000254875">
    <property type="component" value="Unassembled WGS sequence"/>
</dbReference>
<dbReference type="EMBL" id="QHKS01000016">
    <property type="protein sequence ID" value="RDK00269.1"/>
    <property type="molecule type" value="Genomic_DNA"/>
</dbReference>